<dbReference type="InterPro" id="IPR009016">
    <property type="entry name" value="Fe_hydrogenase"/>
</dbReference>
<feature type="non-terminal residue" evidence="1">
    <location>
        <position position="1"/>
    </location>
</feature>
<name>A0A1B6IHK4_9HEMI</name>
<reference evidence="1" key="1">
    <citation type="submission" date="2015-11" db="EMBL/GenBank/DDBJ databases">
        <title>De novo transcriptome assembly of four potential Pierce s Disease insect vectors from Arizona vineyards.</title>
        <authorList>
            <person name="Tassone E.E."/>
        </authorList>
    </citation>
    <scope>NUCLEOTIDE SEQUENCE</scope>
</reference>
<dbReference type="AlphaFoldDB" id="A0A1B6IHK4"/>
<proteinExistence type="predicted"/>
<feature type="non-terminal residue" evidence="1">
    <location>
        <position position="108"/>
    </location>
</feature>
<protein>
    <recommendedName>
        <fullName evidence="2">Iron hydrogenase large subunit C-terminal domain-containing protein</fullName>
    </recommendedName>
</protein>
<dbReference type="SUPFAM" id="SSF53920">
    <property type="entry name" value="Fe-only hydrogenase"/>
    <property type="match status" value="1"/>
</dbReference>
<gene>
    <name evidence="1" type="ORF">g.264</name>
</gene>
<accession>A0A1B6IHK4</accession>
<organism evidence="1">
    <name type="scientific">Homalodisca liturata</name>
    <dbReference type="NCBI Taxonomy" id="320908"/>
    <lineage>
        <taxon>Eukaryota</taxon>
        <taxon>Metazoa</taxon>
        <taxon>Ecdysozoa</taxon>
        <taxon>Arthropoda</taxon>
        <taxon>Hexapoda</taxon>
        <taxon>Insecta</taxon>
        <taxon>Pterygota</taxon>
        <taxon>Neoptera</taxon>
        <taxon>Paraneoptera</taxon>
        <taxon>Hemiptera</taxon>
        <taxon>Auchenorrhyncha</taxon>
        <taxon>Membracoidea</taxon>
        <taxon>Cicadellidae</taxon>
        <taxon>Cicadellinae</taxon>
        <taxon>Proconiini</taxon>
        <taxon>Homalodisca</taxon>
    </lineage>
</organism>
<evidence type="ECO:0000313" key="1">
    <source>
        <dbReference type="EMBL" id="JAS86401.1"/>
    </source>
</evidence>
<evidence type="ECO:0008006" key="2">
    <source>
        <dbReference type="Google" id="ProtNLM"/>
    </source>
</evidence>
<sequence length="108" mass="12099">ARTSTTLLADTKIVAVMQCYDKKDENGRDGTLIDYFLGAKDLFNHIKDRLNLDESYRPEVWEISHGYPDQEVSGRENVVNILKGIKAGTRPALQRLELRICKGGCMGG</sequence>
<dbReference type="EMBL" id="GECU01021305">
    <property type="protein sequence ID" value="JAS86401.1"/>
    <property type="molecule type" value="Transcribed_RNA"/>
</dbReference>